<evidence type="ECO:0000256" key="1">
    <source>
        <dbReference type="SAM" id="Coils"/>
    </source>
</evidence>
<proteinExistence type="predicted"/>
<dbReference type="Pfam" id="PF00805">
    <property type="entry name" value="Pentapeptide"/>
    <property type="match status" value="2"/>
</dbReference>
<evidence type="ECO:0000313" key="2">
    <source>
        <dbReference type="EMBL" id="ODJ86597.1"/>
    </source>
</evidence>
<reference evidence="2 3" key="1">
    <citation type="submission" date="2016-06" db="EMBL/GenBank/DDBJ databases">
        <title>Genome sequence of endosymbiont of Candidatus Endolucinida thiodiazotropha.</title>
        <authorList>
            <person name="Poehlein A."/>
            <person name="Koenig S."/>
            <person name="Heiden S.E."/>
            <person name="Thuermer A."/>
            <person name="Voget S."/>
            <person name="Daniel R."/>
            <person name="Markert S."/>
            <person name="Gros O."/>
            <person name="Schweder T."/>
        </authorList>
    </citation>
    <scope>NUCLEOTIDE SEQUENCE [LARGE SCALE GENOMIC DNA]</scope>
    <source>
        <strain evidence="2 3">COS</strain>
    </source>
</reference>
<dbReference type="PANTHER" id="PTHR14136">
    <property type="entry name" value="BTB_POZ DOMAIN-CONTAINING PROTEIN KCTD9"/>
    <property type="match status" value="1"/>
</dbReference>
<dbReference type="Pfam" id="PF13599">
    <property type="entry name" value="Pentapeptide_4"/>
    <property type="match status" value="1"/>
</dbReference>
<keyword evidence="1" id="KW-0175">Coiled coil</keyword>
<accession>A0A7Z0VJ58</accession>
<dbReference type="PANTHER" id="PTHR14136:SF17">
    <property type="entry name" value="BTB_POZ DOMAIN-CONTAINING PROTEIN KCTD9"/>
    <property type="match status" value="1"/>
</dbReference>
<evidence type="ECO:0000313" key="3">
    <source>
        <dbReference type="Proteomes" id="UP000094769"/>
    </source>
</evidence>
<comment type="caution">
    <text evidence="2">The sequence shown here is derived from an EMBL/GenBank/DDBJ whole genome shotgun (WGS) entry which is preliminary data.</text>
</comment>
<feature type="coiled-coil region" evidence="1">
    <location>
        <begin position="408"/>
        <end position="439"/>
    </location>
</feature>
<name>A0A7Z0VJ58_9GAMM</name>
<dbReference type="InterPro" id="IPR051082">
    <property type="entry name" value="Pentapeptide-BTB/POZ_domain"/>
</dbReference>
<dbReference type="EMBL" id="MARB01000020">
    <property type="protein sequence ID" value="ODJ86597.1"/>
    <property type="molecule type" value="Genomic_DNA"/>
</dbReference>
<gene>
    <name evidence="2" type="primary">pipB2_4</name>
    <name evidence="2" type="ORF">CODIS_32370</name>
</gene>
<dbReference type="AlphaFoldDB" id="A0A7Z0VJ58"/>
<protein>
    <submittedName>
        <fullName evidence="2">Secreted effector protein pipB2</fullName>
    </submittedName>
</protein>
<organism evidence="2 3">
    <name type="scientific">Candidatus Thiodiazotropha endolucinida</name>
    <dbReference type="NCBI Taxonomy" id="1655433"/>
    <lineage>
        <taxon>Bacteria</taxon>
        <taxon>Pseudomonadati</taxon>
        <taxon>Pseudomonadota</taxon>
        <taxon>Gammaproteobacteria</taxon>
        <taxon>Chromatiales</taxon>
        <taxon>Sedimenticolaceae</taxon>
        <taxon>Candidatus Thiodiazotropha</taxon>
    </lineage>
</organism>
<dbReference type="Proteomes" id="UP000094769">
    <property type="component" value="Unassembled WGS sequence"/>
</dbReference>
<dbReference type="OrthoDB" id="9806704at2"/>
<dbReference type="Gene3D" id="2.160.20.80">
    <property type="entry name" value="E3 ubiquitin-protein ligase SopA"/>
    <property type="match status" value="1"/>
</dbReference>
<keyword evidence="3" id="KW-1185">Reference proteome</keyword>
<dbReference type="SUPFAM" id="SSF141571">
    <property type="entry name" value="Pentapeptide repeat-like"/>
    <property type="match status" value="1"/>
</dbReference>
<dbReference type="InterPro" id="IPR001646">
    <property type="entry name" value="5peptide_repeat"/>
</dbReference>
<sequence>MTIDNLQPRFKGDNETLRILLAALQGGDRSAWGQLVRESHAGDPVDLTGINLDGLDLTGVSFWKVRLRDSTLRGACAESVDFRDADLANSDMREMRAAGADFGWSSLDGANLSGSDYSGSNFEEVHAERANFSHCLMKGCNFRKTRLAYSLFNSCDLTGANLYNADLGSAEIRGTDLTGADLRFAILTYATLAHVNLSGADLERSWVFGVSAWDIQVDEDTKESELGIDRSRHPWLAWNHSLPQCTAPGLEFAQLLGLVYGNQKLGRLIDAVSRRMVLILGRFSPDRLAVLTALHEDLRGRDLAPVIFNFDGPEEKNVTETVRVLGGLAGWVVADLSDPKSVPQEIGALVPSYPNVPLIPIIQGDQDPYAMFPDWQDEHNVLETIRYKDADDLTGRVENEMLNRVAAFREGQESHRQIREENERLREEVERLKRELAARHD</sequence>
<dbReference type="RefSeq" id="WP_069126897.1">
    <property type="nucleotide sequence ID" value="NZ_MARB01000020.1"/>
</dbReference>